<comment type="caution">
    <text evidence="2">The sequence shown here is derived from an EMBL/GenBank/DDBJ whole genome shotgun (WGS) entry which is preliminary data.</text>
</comment>
<reference evidence="2" key="1">
    <citation type="submission" date="2023-06" db="EMBL/GenBank/DDBJ databases">
        <authorList>
            <consortium name="Lawrence Berkeley National Laboratory"/>
            <person name="Ahrendt S."/>
            <person name="Sahu N."/>
            <person name="Indic B."/>
            <person name="Wong-Bajracharya J."/>
            <person name="Merenyi Z."/>
            <person name="Ke H.-M."/>
            <person name="Monk M."/>
            <person name="Kocsube S."/>
            <person name="Drula E."/>
            <person name="Lipzen A."/>
            <person name="Balint B."/>
            <person name="Henrissat B."/>
            <person name="Andreopoulos B."/>
            <person name="Martin F.M."/>
            <person name="Harder C.B."/>
            <person name="Rigling D."/>
            <person name="Ford K.L."/>
            <person name="Foster G.D."/>
            <person name="Pangilinan J."/>
            <person name="Papanicolaou A."/>
            <person name="Barry K."/>
            <person name="LaButti K."/>
            <person name="Viragh M."/>
            <person name="Koriabine M."/>
            <person name="Yan M."/>
            <person name="Riley R."/>
            <person name="Champramary S."/>
            <person name="Plett K.L."/>
            <person name="Tsai I.J."/>
            <person name="Slot J."/>
            <person name="Sipos G."/>
            <person name="Plett J."/>
            <person name="Nagy L.G."/>
            <person name="Grigoriev I.V."/>
        </authorList>
    </citation>
    <scope>NUCLEOTIDE SEQUENCE</scope>
    <source>
        <strain evidence="2">FPL87.14</strain>
    </source>
</reference>
<keyword evidence="3" id="KW-1185">Reference proteome</keyword>
<dbReference type="Proteomes" id="UP001175226">
    <property type="component" value="Unassembled WGS sequence"/>
</dbReference>
<feature type="region of interest" description="Disordered" evidence="1">
    <location>
        <begin position="1"/>
        <end position="20"/>
    </location>
</feature>
<evidence type="ECO:0000313" key="2">
    <source>
        <dbReference type="EMBL" id="KAK0435424.1"/>
    </source>
</evidence>
<evidence type="ECO:0000256" key="1">
    <source>
        <dbReference type="SAM" id="MobiDB-lite"/>
    </source>
</evidence>
<accession>A0AA39MIZ5</accession>
<proteinExistence type="predicted"/>
<dbReference type="AlphaFoldDB" id="A0AA39MIZ5"/>
<organism evidence="2 3">
    <name type="scientific">Armillaria borealis</name>
    <dbReference type="NCBI Taxonomy" id="47425"/>
    <lineage>
        <taxon>Eukaryota</taxon>
        <taxon>Fungi</taxon>
        <taxon>Dikarya</taxon>
        <taxon>Basidiomycota</taxon>
        <taxon>Agaricomycotina</taxon>
        <taxon>Agaricomycetes</taxon>
        <taxon>Agaricomycetidae</taxon>
        <taxon>Agaricales</taxon>
        <taxon>Marasmiineae</taxon>
        <taxon>Physalacriaceae</taxon>
        <taxon>Armillaria</taxon>
    </lineage>
</organism>
<gene>
    <name evidence="2" type="ORF">EV421DRAFT_1740295</name>
</gene>
<sequence length="261" mass="30031">MADTTSPRAVSPAHPSLEGEFDFPEEFEPLVVPTDIKDIDDESIREVICPWPTCVPLYTFARHSNLREHRERALHILKLSSNVGNGLRSACMLTHNQYMRTFSKETTMLDTLLTNVLTCTTTRGEIVYKLKEDLYRDLRTRFTTHHAMASKSLSAHGYSDLRIPTWGVDITKGLTANDFEIYALHFHIRTEHFIDMLNECHDWAKYRVRQILKGDLMATQHDADQAHIKIEEEEMPVHPTSSKRHKSATKAAPTAWEWESV</sequence>
<protein>
    <submittedName>
        <fullName evidence="2">Uncharacterized protein</fullName>
    </submittedName>
</protein>
<name>A0AA39MIZ5_9AGAR</name>
<feature type="region of interest" description="Disordered" evidence="1">
    <location>
        <begin position="235"/>
        <end position="261"/>
    </location>
</feature>
<dbReference type="EMBL" id="JAUEPT010000063">
    <property type="protein sequence ID" value="KAK0435424.1"/>
    <property type="molecule type" value="Genomic_DNA"/>
</dbReference>
<evidence type="ECO:0000313" key="3">
    <source>
        <dbReference type="Proteomes" id="UP001175226"/>
    </source>
</evidence>